<keyword evidence="13 15" id="KW-0486">Methionine biosynthesis</keyword>
<evidence type="ECO:0000256" key="9">
    <source>
        <dbReference type="ARBA" id="ARBA00022857"/>
    </source>
</evidence>
<dbReference type="CDD" id="cd02316">
    <property type="entry name" value="VcASADH2_like_N"/>
    <property type="match status" value="1"/>
</dbReference>
<feature type="binding site" evidence="15">
    <location>
        <begin position="44"/>
        <end position="45"/>
    </location>
    <ligand>
        <name>NADP(+)</name>
        <dbReference type="ChEBI" id="CHEBI:58349"/>
    </ligand>
</feature>
<sequence length="341" mass="36720">MSENKKGYRVAVVGATGIVGETMLELLASRAFPASEVVALASERSVGREVSFGRRSLVVDDLASFDFEGVDFALFSAGGSVSAEHAPRAAAAGCTVIDNTSHFRMHDDVPLVVPEVNGEVLDDWPGQGIIANPNCSTIQMLLAVAPIHRAVGVRRINVATYQSVSGAGKQAMEELGRQCADRFNFRDPEPEVFSAPIAFNLIPAIDRFEDNGYTREEMKMHHETRRILGSEAIAVNATAVRVPVFVGHGEAIHLETDDFIEIDAVTELLSAAPGVRLMADRELATPLVDAAGHDEVFVARLRRDLSHPKGIDFWVVSDNVRKGAALNAVQIAERLIGVQGA</sequence>
<dbReference type="UniPathway" id="UPA00051">
    <property type="reaction ID" value="UER00464"/>
</dbReference>
<name>A0A0K0XXJ0_9GAMM</name>
<dbReference type="PIRSF" id="PIRSF000148">
    <property type="entry name" value="ASA_dh"/>
    <property type="match status" value="1"/>
</dbReference>
<dbReference type="SUPFAM" id="SSF55347">
    <property type="entry name" value="Glyceraldehyde-3-phosphate dehydrogenase-like, C-terminal domain"/>
    <property type="match status" value="1"/>
</dbReference>
<dbReference type="AlphaFoldDB" id="A0A0K0XXJ0"/>
<dbReference type="InterPro" id="IPR036291">
    <property type="entry name" value="NAD(P)-bd_dom_sf"/>
</dbReference>
<dbReference type="NCBIfam" id="TIGR01296">
    <property type="entry name" value="asd_B"/>
    <property type="match status" value="1"/>
</dbReference>
<keyword evidence="9 15" id="KW-0521">NADP</keyword>
<dbReference type="GO" id="GO:0051287">
    <property type="term" value="F:NAD binding"/>
    <property type="evidence" value="ECO:0007669"/>
    <property type="project" value="InterPro"/>
</dbReference>
<evidence type="ECO:0000256" key="10">
    <source>
        <dbReference type="ARBA" id="ARBA00022915"/>
    </source>
</evidence>
<evidence type="ECO:0000259" key="17">
    <source>
        <dbReference type="SMART" id="SM00859"/>
    </source>
</evidence>
<comment type="function">
    <text evidence="15">Catalyzes the NADPH-dependent formation of L-aspartate-semialdehyde (L-ASA) by the reductive dephosphorylation of L-aspartyl-4-phosphate.</text>
</comment>
<evidence type="ECO:0000256" key="5">
    <source>
        <dbReference type="ARBA" id="ARBA00011738"/>
    </source>
</evidence>
<dbReference type="GO" id="GO:0009088">
    <property type="term" value="P:threonine biosynthetic process"/>
    <property type="evidence" value="ECO:0007669"/>
    <property type="project" value="UniProtKB-UniRule"/>
</dbReference>
<dbReference type="GO" id="GO:0071266">
    <property type="term" value="P:'de novo' L-methionine biosynthetic process"/>
    <property type="evidence" value="ECO:0007669"/>
    <property type="project" value="UniProtKB-UniRule"/>
</dbReference>
<dbReference type="GO" id="GO:0009097">
    <property type="term" value="P:isoleucine biosynthetic process"/>
    <property type="evidence" value="ECO:0007669"/>
    <property type="project" value="UniProtKB-UniRule"/>
</dbReference>
<comment type="pathway">
    <text evidence="1 15">Amino-acid biosynthesis; L-methionine biosynthesis via de novo pathway; L-homoserine from L-aspartate: step 2/3.</text>
</comment>
<keyword evidence="19" id="KW-1185">Reference proteome</keyword>
<dbReference type="SUPFAM" id="SSF51735">
    <property type="entry name" value="NAD(P)-binding Rossmann-fold domains"/>
    <property type="match status" value="1"/>
</dbReference>
<dbReference type="InterPro" id="IPR005986">
    <property type="entry name" value="Asp_semialdehyde_DH_beta"/>
</dbReference>
<dbReference type="PANTHER" id="PTHR46278:SF2">
    <property type="entry name" value="ASPARTATE-SEMIALDEHYDE DEHYDROGENASE"/>
    <property type="match status" value="1"/>
</dbReference>
<dbReference type="KEGG" id="wma:WM2015_2049"/>
<evidence type="ECO:0000256" key="12">
    <source>
        <dbReference type="ARBA" id="ARBA00023154"/>
    </source>
</evidence>
<keyword evidence="10 15" id="KW-0220">Diaminopimelate biosynthesis</keyword>
<accession>A0A0K0XXJ0</accession>
<evidence type="ECO:0000256" key="14">
    <source>
        <dbReference type="ARBA" id="ARBA00047891"/>
    </source>
</evidence>
<evidence type="ECO:0000256" key="13">
    <source>
        <dbReference type="ARBA" id="ARBA00023167"/>
    </source>
</evidence>
<feature type="active site" description="Proton acceptor" evidence="15 16">
    <location>
        <position position="248"/>
    </location>
</feature>
<comment type="similarity">
    <text evidence="4 15">Belongs to the aspartate-semialdehyde dehydrogenase family.</text>
</comment>
<organism evidence="18 19">
    <name type="scientific">Wenzhouxiangella marina</name>
    <dbReference type="NCBI Taxonomy" id="1579979"/>
    <lineage>
        <taxon>Bacteria</taxon>
        <taxon>Pseudomonadati</taxon>
        <taxon>Pseudomonadota</taxon>
        <taxon>Gammaproteobacteria</taxon>
        <taxon>Chromatiales</taxon>
        <taxon>Wenzhouxiangellaceae</taxon>
        <taxon>Wenzhouxiangella</taxon>
    </lineage>
</organism>
<feature type="binding site" evidence="15">
    <location>
        <begin position="16"/>
        <end position="19"/>
    </location>
    <ligand>
        <name>NADP(+)</name>
        <dbReference type="ChEBI" id="CHEBI:58349"/>
    </ligand>
</feature>
<dbReference type="NCBIfam" id="NF011456">
    <property type="entry name" value="PRK14874.1"/>
    <property type="match status" value="1"/>
</dbReference>
<dbReference type="Proteomes" id="UP000066624">
    <property type="component" value="Chromosome"/>
</dbReference>
<evidence type="ECO:0000256" key="7">
    <source>
        <dbReference type="ARBA" id="ARBA00022605"/>
    </source>
</evidence>
<dbReference type="NCBIfam" id="NF004224">
    <property type="entry name" value="PRK05671.1"/>
    <property type="match status" value="1"/>
</dbReference>
<dbReference type="EC" id="1.2.1.11" evidence="6 15"/>
<dbReference type="GO" id="GO:0019877">
    <property type="term" value="P:diaminopimelate biosynthetic process"/>
    <property type="evidence" value="ECO:0007669"/>
    <property type="project" value="UniProtKB-UniRule"/>
</dbReference>
<dbReference type="Pfam" id="PF02774">
    <property type="entry name" value="Semialdhyde_dhC"/>
    <property type="match status" value="1"/>
</dbReference>
<comment type="caution">
    <text evidence="15">Lacks conserved residue(s) required for the propagation of feature annotation.</text>
</comment>
<evidence type="ECO:0000256" key="15">
    <source>
        <dbReference type="HAMAP-Rule" id="MF_02121"/>
    </source>
</evidence>
<evidence type="ECO:0000256" key="1">
    <source>
        <dbReference type="ARBA" id="ARBA00005021"/>
    </source>
</evidence>
<feature type="active site" description="Acyl-thioester intermediate" evidence="15 16">
    <location>
        <position position="135"/>
    </location>
</feature>
<dbReference type="SMART" id="SM00859">
    <property type="entry name" value="Semialdhyde_dh"/>
    <property type="match status" value="1"/>
</dbReference>
<protein>
    <recommendedName>
        <fullName evidence="6 15">Aspartate-semialdehyde dehydrogenase</fullName>
        <shortName evidence="15">ASA dehydrogenase</shortName>
        <shortName evidence="15">ASADH</shortName>
        <ecNumber evidence="6 15">1.2.1.11</ecNumber>
    </recommendedName>
    <alternativeName>
        <fullName evidence="15">Aspartate-beta-semialdehyde dehydrogenase</fullName>
    </alternativeName>
</protein>
<dbReference type="GO" id="GO:0009089">
    <property type="term" value="P:lysine biosynthetic process via diaminopimelate"/>
    <property type="evidence" value="ECO:0007669"/>
    <property type="project" value="UniProtKB-UniRule"/>
</dbReference>
<dbReference type="CDD" id="cd18131">
    <property type="entry name" value="ASADH_C_bac_euk_like"/>
    <property type="match status" value="1"/>
</dbReference>
<dbReference type="Pfam" id="PF01118">
    <property type="entry name" value="Semialdhyde_dh"/>
    <property type="match status" value="1"/>
</dbReference>
<reference evidence="18 19" key="1">
    <citation type="submission" date="2015-07" db="EMBL/GenBank/DDBJ databases">
        <authorList>
            <person name="Noorani M."/>
        </authorList>
    </citation>
    <scope>NUCLEOTIDE SEQUENCE [LARGE SCALE GENOMIC DNA]</scope>
    <source>
        <strain evidence="18 19">KCTC 42284</strain>
    </source>
</reference>
<feature type="binding site" evidence="15">
    <location>
        <position position="241"/>
    </location>
    <ligand>
        <name>substrate</name>
    </ligand>
</feature>
<dbReference type="Gene3D" id="3.30.360.10">
    <property type="entry name" value="Dihydrodipicolinate Reductase, domain 2"/>
    <property type="match status" value="1"/>
</dbReference>
<dbReference type="GO" id="GO:0004073">
    <property type="term" value="F:aspartate-semialdehyde dehydrogenase activity"/>
    <property type="evidence" value="ECO:0007669"/>
    <property type="project" value="UniProtKB-UniRule"/>
</dbReference>
<dbReference type="RefSeq" id="WP_049725978.1">
    <property type="nucleotide sequence ID" value="NZ_CP012154.1"/>
</dbReference>
<keyword evidence="7 15" id="KW-0028">Amino-acid biosynthesis</keyword>
<evidence type="ECO:0000256" key="16">
    <source>
        <dbReference type="PIRSR" id="PIRSR000148-1"/>
    </source>
</evidence>
<dbReference type="UniPathway" id="UPA00050">
    <property type="reaction ID" value="UER00463"/>
</dbReference>
<feature type="binding site" evidence="15">
    <location>
        <position position="188"/>
    </location>
    <ligand>
        <name>NADP(+)</name>
        <dbReference type="ChEBI" id="CHEBI:58349"/>
    </ligand>
</feature>
<dbReference type="HAMAP" id="MF_02121">
    <property type="entry name" value="ASADH"/>
    <property type="match status" value="1"/>
</dbReference>
<dbReference type="UniPathway" id="UPA00034">
    <property type="reaction ID" value="UER00016"/>
</dbReference>
<keyword evidence="8 15" id="KW-0791">Threonine biosynthesis</keyword>
<dbReference type="InterPro" id="IPR012280">
    <property type="entry name" value="Semialdhyde_DH_dimer_dom"/>
</dbReference>
<evidence type="ECO:0000256" key="2">
    <source>
        <dbReference type="ARBA" id="ARBA00005076"/>
    </source>
</evidence>
<comment type="subunit">
    <text evidence="5 15">Homodimer.</text>
</comment>
<feature type="binding site" evidence="15">
    <location>
        <position position="162"/>
    </location>
    <ligand>
        <name>substrate</name>
    </ligand>
</feature>
<comment type="pathway">
    <text evidence="2 15">Amino-acid biosynthesis; L-lysine biosynthesis via DAP pathway; (S)-tetrahydrodipicolinate from L-aspartate: step 2/4.</text>
</comment>
<evidence type="ECO:0000256" key="3">
    <source>
        <dbReference type="ARBA" id="ARBA00005097"/>
    </source>
</evidence>
<feature type="binding site" evidence="15">
    <location>
        <position position="319"/>
    </location>
    <ligand>
        <name>NADP(+)</name>
        <dbReference type="ChEBI" id="CHEBI:58349"/>
    </ligand>
</feature>
<dbReference type="EMBL" id="CP012154">
    <property type="protein sequence ID" value="AKS42414.1"/>
    <property type="molecule type" value="Genomic_DNA"/>
</dbReference>
<dbReference type="GO" id="GO:0046983">
    <property type="term" value="F:protein dimerization activity"/>
    <property type="evidence" value="ECO:0007669"/>
    <property type="project" value="InterPro"/>
</dbReference>
<gene>
    <name evidence="15" type="primary">asd</name>
    <name evidence="18" type="ORF">WM2015_2049</name>
</gene>
<evidence type="ECO:0000256" key="4">
    <source>
        <dbReference type="ARBA" id="ARBA00010584"/>
    </source>
</evidence>
<keyword evidence="12 15" id="KW-0457">Lysine biosynthesis</keyword>
<evidence type="ECO:0000256" key="11">
    <source>
        <dbReference type="ARBA" id="ARBA00023002"/>
    </source>
</evidence>
<proteinExistence type="inferred from homology"/>
<dbReference type="Gene3D" id="3.40.50.720">
    <property type="entry name" value="NAD(P)-binding Rossmann-like Domain"/>
    <property type="match status" value="1"/>
</dbReference>
<comment type="pathway">
    <text evidence="3 15">Amino-acid biosynthesis; L-threonine biosynthesis; L-threonine from L-aspartate: step 2/5.</text>
</comment>
<evidence type="ECO:0000313" key="18">
    <source>
        <dbReference type="EMBL" id="AKS42414.1"/>
    </source>
</evidence>
<dbReference type="OrthoDB" id="9805684at2"/>
<dbReference type="PANTHER" id="PTHR46278">
    <property type="entry name" value="DEHYDROGENASE, PUTATIVE-RELATED"/>
    <property type="match status" value="1"/>
</dbReference>
<dbReference type="InterPro" id="IPR012080">
    <property type="entry name" value="Asp_semialdehyde_DH"/>
</dbReference>
<dbReference type="PATRIC" id="fig|1579979.3.peg.2094"/>
<feature type="domain" description="Semialdehyde dehydrogenase NAD-binding" evidence="17">
    <location>
        <begin position="9"/>
        <end position="124"/>
    </location>
</feature>
<feature type="binding site" evidence="15">
    <location>
        <position position="104"/>
    </location>
    <ligand>
        <name>phosphate</name>
        <dbReference type="ChEBI" id="CHEBI:43474"/>
    </ligand>
</feature>
<dbReference type="InterPro" id="IPR000534">
    <property type="entry name" value="Semialdehyde_DH_NAD-bd"/>
</dbReference>
<evidence type="ECO:0000256" key="6">
    <source>
        <dbReference type="ARBA" id="ARBA00013120"/>
    </source>
</evidence>
<dbReference type="GO" id="GO:0050661">
    <property type="term" value="F:NADP binding"/>
    <property type="evidence" value="ECO:0007669"/>
    <property type="project" value="UniProtKB-UniRule"/>
</dbReference>
<comment type="catalytic activity">
    <reaction evidence="14 15">
        <text>L-aspartate 4-semialdehyde + phosphate + NADP(+) = 4-phospho-L-aspartate + NADPH + H(+)</text>
        <dbReference type="Rhea" id="RHEA:24284"/>
        <dbReference type="ChEBI" id="CHEBI:15378"/>
        <dbReference type="ChEBI" id="CHEBI:43474"/>
        <dbReference type="ChEBI" id="CHEBI:57535"/>
        <dbReference type="ChEBI" id="CHEBI:57783"/>
        <dbReference type="ChEBI" id="CHEBI:58349"/>
        <dbReference type="ChEBI" id="CHEBI:537519"/>
        <dbReference type="EC" id="1.2.1.11"/>
    </reaction>
</comment>
<keyword evidence="11 15" id="KW-0560">Oxidoreductase</keyword>
<evidence type="ECO:0000313" key="19">
    <source>
        <dbReference type="Proteomes" id="UP000066624"/>
    </source>
</evidence>
<feature type="binding site" evidence="15">
    <location>
        <begin position="165"/>
        <end position="166"/>
    </location>
    <ligand>
        <name>NADP(+)</name>
        <dbReference type="ChEBI" id="CHEBI:58349"/>
    </ligand>
</feature>
<dbReference type="NCBIfam" id="NF005957">
    <property type="entry name" value="PRK08040.1"/>
    <property type="match status" value="1"/>
</dbReference>
<dbReference type="STRING" id="1579979.WM2015_2049"/>
<evidence type="ECO:0000256" key="8">
    <source>
        <dbReference type="ARBA" id="ARBA00022697"/>
    </source>
</evidence>